<organism evidence="2 3">
    <name type="scientific">Cladobotryum mycophilum</name>
    <dbReference type="NCBI Taxonomy" id="491253"/>
    <lineage>
        <taxon>Eukaryota</taxon>
        <taxon>Fungi</taxon>
        <taxon>Dikarya</taxon>
        <taxon>Ascomycota</taxon>
        <taxon>Pezizomycotina</taxon>
        <taxon>Sordariomycetes</taxon>
        <taxon>Hypocreomycetidae</taxon>
        <taxon>Hypocreales</taxon>
        <taxon>Hypocreaceae</taxon>
        <taxon>Cladobotryum</taxon>
    </lineage>
</organism>
<keyword evidence="3" id="KW-1185">Reference proteome</keyword>
<dbReference type="EMBL" id="JAVFKD010000012">
    <property type="protein sequence ID" value="KAK5993306.1"/>
    <property type="molecule type" value="Genomic_DNA"/>
</dbReference>
<accession>A0ABR0SNJ3</accession>
<evidence type="ECO:0000313" key="2">
    <source>
        <dbReference type="EMBL" id="KAK5993306.1"/>
    </source>
</evidence>
<name>A0ABR0SNJ3_9HYPO</name>
<feature type="region of interest" description="Disordered" evidence="1">
    <location>
        <begin position="1"/>
        <end position="125"/>
    </location>
</feature>
<comment type="caution">
    <text evidence="2">The sequence shown here is derived from an EMBL/GenBank/DDBJ whole genome shotgun (WGS) entry which is preliminary data.</text>
</comment>
<protein>
    <submittedName>
        <fullName evidence="2">Uncharacterized protein</fullName>
    </submittedName>
</protein>
<dbReference type="Proteomes" id="UP001338125">
    <property type="component" value="Unassembled WGS sequence"/>
</dbReference>
<evidence type="ECO:0000256" key="1">
    <source>
        <dbReference type="SAM" id="MobiDB-lite"/>
    </source>
</evidence>
<proteinExistence type="predicted"/>
<gene>
    <name evidence="2" type="ORF">PT974_06735</name>
</gene>
<sequence>MGGRQHKKRQAADDLAQDERPGQRTKSSEDNNSPSFWDNLPEVPLTEKALAELNRRNNLKPRPSLVKPKRPAPDMARFARQGGPDLGHLRNYPPPPPRESEKPPAEGSGKGPRKGCGEGGGKSSAYDRVFESDIARYGIHMPASDFIYDGMKAPSKPANTEEIVGLFSRNKGRKSLSDLSKAVFERFKRNNAPGTSGGVIMRRVISVIEGDTEIPNSGQVKFSQLYSMTGKTTVTATPDYFDGAWQQQIHIRVKDDLGEFIIPTGYSVNPIAPNFFLEVKGRGGDWIVGVRQACYDGAHGARAMQVLQSYAESKVIYDGNAYAYSCVYMEGKLNLYAHHITASEAEGDLQGYHMTELKTILMTTDYEDFVKGVSAFRNLRNFAKKQRDALIEKANEAAKANLCGVGKAEK</sequence>
<reference evidence="2 3" key="1">
    <citation type="submission" date="2024-01" db="EMBL/GenBank/DDBJ databases">
        <title>Complete genome of Cladobotryum mycophilum ATHUM6906.</title>
        <authorList>
            <person name="Christinaki A.C."/>
            <person name="Myridakis A.I."/>
            <person name="Kouvelis V.N."/>
        </authorList>
    </citation>
    <scope>NUCLEOTIDE SEQUENCE [LARGE SCALE GENOMIC DNA]</scope>
    <source>
        <strain evidence="2 3">ATHUM6906</strain>
    </source>
</reference>
<feature type="compositionally biased region" description="Basic and acidic residues" evidence="1">
    <location>
        <begin position="17"/>
        <end position="29"/>
    </location>
</feature>
<evidence type="ECO:0000313" key="3">
    <source>
        <dbReference type="Proteomes" id="UP001338125"/>
    </source>
</evidence>